<comment type="caution">
    <text evidence="2">The sequence shown here is derived from an EMBL/GenBank/DDBJ whole genome shotgun (WGS) entry which is preliminary data.</text>
</comment>
<organism evidence="2 3">
    <name type="scientific">Byssochlamys spectabilis</name>
    <name type="common">Paecilomyces variotii</name>
    <dbReference type="NCBI Taxonomy" id="264951"/>
    <lineage>
        <taxon>Eukaryota</taxon>
        <taxon>Fungi</taxon>
        <taxon>Dikarya</taxon>
        <taxon>Ascomycota</taxon>
        <taxon>Pezizomycotina</taxon>
        <taxon>Eurotiomycetes</taxon>
        <taxon>Eurotiomycetidae</taxon>
        <taxon>Eurotiales</taxon>
        <taxon>Thermoascaceae</taxon>
        <taxon>Paecilomyces</taxon>
    </lineage>
</organism>
<dbReference type="VEuPathDB" id="FungiDB:C8Q69DRAFT_503300"/>
<protein>
    <recommendedName>
        <fullName evidence="4">MEI5 protein</fullName>
    </recommendedName>
</protein>
<name>A0A443I6V7_BYSSP</name>
<dbReference type="GeneID" id="39601755"/>
<evidence type="ECO:0000313" key="3">
    <source>
        <dbReference type="Proteomes" id="UP000283841"/>
    </source>
</evidence>
<sequence>MSINQHNSSRARGSDYGLQKTRETAEHLASLYEYIHRVASVANLFRENRDWIDVIESNESIKKGLSRERYIQSLKDDLSGMERLKNMELDKKDHEIKELQNKIKLLNSDKASLEETKKRMEEDKIKADRKRMEDRLTWFADRKKERDQHEKELKEQKAKLEEKARKELAAKEEEFQKKETQLQEEKAAVVAENEQVKAELADARDQITKGTKFHELLLKDNRRLDAELEVAHSKCPIQREDPGVFKEELDRLSQKIKMVTTDYFTHLPAGDLAQYYKILKNLSRLHHIFDLEMVPNLPTPASTFLRIRIARFFIIECLEREVWRPFRSSVLEKQNADPSPVLQALSKRYRDLNQEEEITWRVWTYKGLDAVAAAASPEAGDTCIKTSVNSIAAILSPLVRENIKGKFKEDLTDILESAASLWARIRADNSHISIDFSPPSSLKATESSDGWEAEAYDSIDMHGDAIASSSKDVITTETWEPWCLFPRVVSRSINDEFHILHRGCALFPDSPAFAKGRLEQDEMLRNVSAVPLSPISMASA</sequence>
<feature type="coiled-coil region" evidence="1">
    <location>
        <begin position="89"/>
        <end position="206"/>
    </location>
</feature>
<evidence type="ECO:0008006" key="4">
    <source>
        <dbReference type="Google" id="ProtNLM"/>
    </source>
</evidence>
<gene>
    <name evidence="2" type="ORF">C8Q69DRAFT_503300</name>
</gene>
<dbReference type="RefSeq" id="XP_028489432.1">
    <property type="nucleotide sequence ID" value="XM_028632478.1"/>
</dbReference>
<dbReference type="STRING" id="264951.A0A443I6V7"/>
<evidence type="ECO:0000313" key="2">
    <source>
        <dbReference type="EMBL" id="RWQ99787.1"/>
    </source>
</evidence>
<proteinExistence type="predicted"/>
<keyword evidence="1" id="KW-0175">Coiled coil</keyword>
<dbReference type="Proteomes" id="UP000283841">
    <property type="component" value="Unassembled WGS sequence"/>
</dbReference>
<accession>A0A443I6V7</accession>
<dbReference type="AlphaFoldDB" id="A0A443I6V7"/>
<evidence type="ECO:0000256" key="1">
    <source>
        <dbReference type="SAM" id="Coils"/>
    </source>
</evidence>
<dbReference type="EMBL" id="RCNU01000001">
    <property type="protein sequence ID" value="RWQ99787.1"/>
    <property type="molecule type" value="Genomic_DNA"/>
</dbReference>
<reference evidence="2 3" key="1">
    <citation type="journal article" date="2018" name="Front. Microbiol.">
        <title>Genomic and genetic insights into a cosmopolitan fungus, Paecilomyces variotii (Eurotiales).</title>
        <authorList>
            <person name="Urquhart A.S."/>
            <person name="Mondo S.J."/>
            <person name="Makela M.R."/>
            <person name="Hane J.K."/>
            <person name="Wiebenga A."/>
            <person name="He G."/>
            <person name="Mihaltcheva S."/>
            <person name="Pangilinan J."/>
            <person name="Lipzen A."/>
            <person name="Barry K."/>
            <person name="de Vries R.P."/>
            <person name="Grigoriev I.V."/>
            <person name="Idnurm A."/>
        </authorList>
    </citation>
    <scope>NUCLEOTIDE SEQUENCE [LARGE SCALE GENOMIC DNA]</scope>
    <source>
        <strain evidence="2 3">CBS 101075</strain>
    </source>
</reference>
<keyword evidence="3" id="KW-1185">Reference proteome</keyword>